<evidence type="ECO:0000256" key="5">
    <source>
        <dbReference type="ARBA" id="ARBA00023049"/>
    </source>
</evidence>
<name>A0A858RJU5_9BACT</name>
<comment type="cofactor">
    <cofactor evidence="6">
        <name>Zn(2+)</name>
        <dbReference type="ChEBI" id="CHEBI:29105"/>
    </cofactor>
    <text evidence="6">Binds 1 zinc ion per subunit.</text>
</comment>
<dbReference type="GO" id="GO:0006508">
    <property type="term" value="P:proteolysis"/>
    <property type="evidence" value="ECO:0007669"/>
    <property type="project" value="UniProtKB-KW"/>
</dbReference>
<evidence type="ECO:0000256" key="2">
    <source>
        <dbReference type="ARBA" id="ARBA00022723"/>
    </source>
</evidence>
<keyword evidence="5 6" id="KW-0482">Metalloprotease</keyword>
<dbReference type="Gene3D" id="3.30.2010.10">
    <property type="entry name" value="Metalloproteases ('zincins'), catalytic domain"/>
    <property type="match status" value="1"/>
</dbReference>
<protein>
    <submittedName>
        <fullName evidence="8">M48 family metalloprotease</fullName>
    </submittedName>
</protein>
<gene>
    <name evidence="8" type="ORF">HHL09_15495</name>
</gene>
<dbReference type="Proteomes" id="UP000501812">
    <property type="component" value="Chromosome"/>
</dbReference>
<dbReference type="InterPro" id="IPR001915">
    <property type="entry name" value="Peptidase_M48"/>
</dbReference>
<dbReference type="GO" id="GO:0004222">
    <property type="term" value="F:metalloendopeptidase activity"/>
    <property type="evidence" value="ECO:0007669"/>
    <property type="project" value="InterPro"/>
</dbReference>
<keyword evidence="3 6" id="KW-0378">Hydrolase</keyword>
<comment type="similarity">
    <text evidence="6">Belongs to the peptidase M48 family.</text>
</comment>
<evidence type="ECO:0000256" key="3">
    <source>
        <dbReference type="ARBA" id="ARBA00022801"/>
    </source>
</evidence>
<proteinExistence type="inferred from homology"/>
<keyword evidence="9" id="KW-1185">Reference proteome</keyword>
<evidence type="ECO:0000259" key="7">
    <source>
        <dbReference type="Pfam" id="PF01435"/>
    </source>
</evidence>
<evidence type="ECO:0000256" key="1">
    <source>
        <dbReference type="ARBA" id="ARBA00022670"/>
    </source>
</evidence>
<accession>A0A858RJU5</accession>
<dbReference type="KEGG" id="luo:HHL09_15495"/>
<dbReference type="EMBL" id="CP051774">
    <property type="protein sequence ID" value="QJE97132.1"/>
    <property type="molecule type" value="Genomic_DNA"/>
</dbReference>
<evidence type="ECO:0000313" key="8">
    <source>
        <dbReference type="EMBL" id="QJE97132.1"/>
    </source>
</evidence>
<keyword evidence="2" id="KW-0479">Metal-binding</keyword>
<dbReference type="Pfam" id="PF01435">
    <property type="entry name" value="Peptidase_M48"/>
    <property type="match status" value="1"/>
</dbReference>
<evidence type="ECO:0000313" key="9">
    <source>
        <dbReference type="Proteomes" id="UP000501812"/>
    </source>
</evidence>
<sequence length="399" mass="44194">MPVALEPLPQHRALVDWIRTREPEVWAWYSDAERLTQDAEEVRLSLLRDSYRMDAEGHPELFAEIGAAQAALGLEGIKVHAYQAQGQIGPNAAICYLPGEAHLIFSGPILTLLSPIELRAVIGHELAHYLLWQMEEGAYYLADRILHQSAAHPEAKSSHGQSARLWSLATELFADRGSYQAAGCLDTAVASLVKTCTGLAQVSGKSYLGQAAEIFSKSKPKTEQLTHPETYMRAFALKLWVEDEADLETAVARMLEESDGLDDLDLMQQAKLAMLTRRFLGDHLRPAWFRSEAALAHAKLFFPDFSLGEETDEALPADLLELSKARREYLCQVMLDFCAVDPELDELPLAAAVERARAMECLGHFEKIAAKELKVKAKDLKRLKETASEILTAASAAKS</sequence>
<evidence type="ECO:0000256" key="6">
    <source>
        <dbReference type="RuleBase" id="RU003983"/>
    </source>
</evidence>
<keyword evidence="1 6" id="KW-0645">Protease</keyword>
<dbReference type="GO" id="GO:0046872">
    <property type="term" value="F:metal ion binding"/>
    <property type="evidence" value="ECO:0007669"/>
    <property type="project" value="UniProtKB-KW"/>
</dbReference>
<keyword evidence="4 6" id="KW-0862">Zinc</keyword>
<feature type="domain" description="Peptidase M48" evidence="7">
    <location>
        <begin position="89"/>
        <end position="238"/>
    </location>
</feature>
<organism evidence="8 9">
    <name type="scientific">Luteolibacter luteus</name>
    <dbReference type="NCBI Taxonomy" id="2728835"/>
    <lineage>
        <taxon>Bacteria</taxon>
        <taxon>Pseudomonadati</taxon>
        <taxon>Verrucomicrobiota</taxon>
        <taxon>Verrucomicrobiia</taxon>
        <taxon>Verrucomicrobiales</taxon>
        <taxon>Verrucomicrobiaceae</taxon>
        <taxon>Luteolibacter</taxon>
    </lineage>
</organism>
<dbReference type="AlphaFoldDB" id="A0A858RJU5"/>
<evidence type="ECO:0000256" key="4">
    <source>
        <dbReference type="ARBA" id="ARBA00022833"/>
    </source>
</evidence>
<dbReference type="RefSeq" id="WP_169455532.1">
    <property type="nucleotide sequence ID" value="NZ_CP051774.1"/>
</dbReference>
<reference evidence="8 9" key="1">
    <citation type="submission" date="2020-04" db="EMBL/GenBank/DDBJ databases">
        <title>Luteolibacter sp. G-1-1-1 isolated from soil.</title>
        <authorList>
            <person name="Dahal R.H."/>
        </authorList>
    </citation>
    <scope>NUCLEOTIDE SEQUENCE [LARGE SCALE GENOMIC DNA]</scope>
    <source>
        <strain evidence="8 9">G-1-1-1</strain>
    </source>
</reference>